<keyword evidence="6" id="KW-1185">Reference proteome</keyword>
<dbReference type="Proteomes" id="UP000737113">
    <property type="component" value="Unassembled WGS sequence"/>
</dbReference>
<dbReference type="GO" id="GO:0042918">
    <property type="term" value="P:alkanesulfonate transmembrane transport"/>
    <property type="evidence" value="ECO:0007669"/>
    <property type="project" value="TreeGrafter"/>
</dbReference>
<proteinExistence type="inferred from homology"/>
<comment type="caution">
    <text evidence="5">The sequence shown here is derived from an EMBL/GenBank/DDBJ whole genome shotgun (WGS) entry which is preliminary data.</text>
</comment>
<accession>A0A972JJY9</accession>
<comment type="similarity">
    <text evidence="2">Belongs to the bacterial solute-binding protein SsuA/TauA family.</text>
</comment>
<evidence type="ECO:0000313" key="6">
    <source>
        <dbReference type="Proteomes" id="UP000737113"/>
    </source>
</evidence>
<dbReference type="GO" id="GO:0042597">
    <property type="term" value="C:periplasmic space"/>
    <property type="evidence" value="ECO:0007669"/>
    <property type="project" value="UniProtKB-SubCell"/>
</dbReference>
<evidence type="ECO:0000313" key="5">
    <source>
        <dbReference type="EMBL" id="NMH63787.1"/>
    </source>
</evidence>
<dbReference type="PANTHER" id="PTHR30024">
    <property type="entry name" value="ALIPHATIC SULFONATES-BINDING PROTEIN-RELATED"/>
    <property type="match status" value="1"/>
</dbReference>
<organism evidence="5 6">
    <name type="scientific">Shewanella salipaludis</name>
    <dbReference type="NCBI Taxonomy" id="2723052"/>
    <lineage>
        <taxon>Bacteria</taxon>
        <taxon>Pseudomonadati</taxon>
        <taxon>Pseudomonadota</taxon>
        <taxon>Gammaproteobacteria</taxon>
        <taxon>Alteromonadales</taxon>
        <taxon>Shewanellaceae</taxon>
        <taxon>Shewanella</taxon>
    </lineage>
</organism>
<protein>
    <submittedName>
        <fullName evidence="5">ABC transporter substrate-binding protein</fullName>
    </submittedName>
</protein>
<dbReference type="InterPro" id="IPR015168">
    <property type="entry name" value="SsuA/THI5"/>
</dbReference>
<evidence type="ECO:0000256" key="1">
    <source>
        <dbReference type="ARBA" id="ARBA00004418"/>
    </source>
</evidence>
<dbReference type="PANTHER" id="PTHR30024:SF47">
    <property type="entry name" value="TAURINE-BINDING PERIPLASMIC PROTEIN"/>
    <property type="match status" value="1"/>
</dbReference>
<sequence length="329" mass="36653">MKKVLLLCLVVALICIPAYLWLRQEPLQPPARKISIAISTTPLSAPFIVAKARGLFRQHGLEVELQPLDGGLLCFQKLIARQVYMATSSESVVMFNSFEHDDFSVLASFAESDKDIKLLSLKASGLSRPQQLAAKRIGIVEASSSEFFLYAYMLLSGHGDLGFTQVNMPVQELASALLEKRVDAISVWEPYGHQLQRLMPQEWLEFDTKGVYSLSFNLLGHKTDDPEDLRTNTRVLRALAQAIDVMDSEPAQAKRLVGQYLDMPAAELDALWPDYVFKLSLGNALIANLQMQAHWAIATGQVRAGSTPDFRRLLDHRALNSLPLFAQTL</sequence>
<name>A0A972JJY9_9GAMM</name>
<reference evidence="5" key="1">
    <citation type="submission" date="2020-04" db="EMBL/GenBank/DDBJ databases">
        <title>Description of Shewanella salipaludis sp. nov., isolated from a salt marsh.</title>
        <authorList>
            <person name="Park S."/>
            <person name="Yoon J.-H."/>
        </authorList>
    </citation>
    <scope>NUCLEOTIDE SEQUENCE</scope>
    <source>
        <strain evidence="5">SHSM-M6</strain>
    </source>
</reference>
<dbReference type="Gene3D" id="3.40.190.10">
    <property type="entry name" value="Periplasmic binding protein-like II"/>
    <property type="match status" value="3"/>
</dbReference>
<comment type="subcellular location">
    <subcellularLocation>
        <location evidence="1">Periplasm</location>
    </subcellularLocation>
</comment>
<dbReference type="RefSeq" id="WP_169562415.1">
    <property type="nucleotide sequence ID" value="NZ_JAAXYH010000001.1"/>
</dbReference>
<keyword evidence="3" id="KW-0732">Signal</keyword>
<evidence type="ECO:0000259" key="4">
    <source>
        <dbReference type="Pfam" id="PF09084"/>
    </source>
</evidence>
<evidence type="ECO:0000256" key="2">
    <source>
        <dbReference type="ARBA" id="ARBA00010742"/>
    </source>
</evidence>
<gene>
    <name evidence="5" type="ORF">HC757_01115</name>
</gene>
<evidence type="ECO:0000256" key="3">
    <source>
        <dbReference type="ARBA" id="ARBA00022729"/>
    </source>
</evidence>
<dbReference type="SUPFAM" id="SSF53850">
    <property type="entry name" value="Periplasmic binding protein-like II"/>
    <property type="match status" value="1"/>
</dbReference>
<dbReference type="Pfam" id="PF09084">
    <property type="entry name" value="NMT1"/>
    <property type="match status" value="1"/>
</dbReference>
<dbReference type="EMBL" id="JAAXYH010000001">
    <property type="protein sequence ID" value="NMH63787.1"/>
    <property type="molecule type" value="Genomic_DNA"/>
</dbReference>
<feature type="domain" description="SsuA/THI5-like" evidence="4">
    <location>
        <begin position="44"/>
        <end position="253"/>
    </location>
</feature>
<dbReference type="AlphaFoldDB" id="A0A972JJY9"/>